<dbReference type="InterPro" id="IPR011598">
    <property type="entry name" value="bHLH_dom"/>
</dbReference>
<dbReference type="SMART" id="SM00353">
    <property type="entry name" value="HLH"/>
    <property type="match status" value="1"/>
</dbReference>
<keyword evidence="4" id="KW-0804">Transcription</keyword>
<evidence type="ECO:0000256" key="3">
    <source>
        <dbReference type="ARBA" id="ARBA00023125"/>
    </source>
</evidence>
<dbReference type="EMBL" id="JAFNEN010000625">
    <property type="protein sequence ID" value="KAG8179464.1"/>
    <property type="molecule type" value="Genomic_DNA"/>
</dbReference>
<dbReference type="GO" id="GO:0046983">
    <property type="term" value="F:protein dimerization activity"/>
    <property type="evidence" value="ECO:0007669"/>
    <property type="project" value="InterPro"/>
</dbReference>
<keyword evidence="5" id="KW-0539">Nucleus</keyword>
<feature type="region of interest" description="Disordered" evidence="6">
    <location>
        <begin position="311"/>
        <end position="334"/>
    </location>
</feature>
<keyword evidence="11" id="KW-1185">Reference proteome</keyword>
<dbReference type="GO" id="GO:0005634">
    <property type="term" value="C:nucleus"/>
    <property type="evidence" value="ECO:0007669"/>
    <property type="project" value="UniProtKB-SubCell"/>
</dbReference>
<evidence type="ECO:0000256" key="1">
    <source>
        <dbReference type="ARBA" id="ARBA00004123"/>
    </source>
</evidence>
<keyword evidence="2" id="KW-0805">Transcription regulation</keyword>
<proteinExistence type="predicted"/>
<dbReference type="FunFam" id="4.10.280.10:FF:000009">
    <property type="entry name" value="Transcription factor HES-1"/>
    <property type="match status" value="1"/>
</dbReference>
<dbReference type="Gene3D" id="4.10.280.10">
    <property type="entry name" value="Helix-loop-helix DNA-binding domain"/>
    <property type="match status" value="1"/>
</dbReference>
<dbReference type="InterPro" id="IPR036638">
    <property type="entry name" value="HLH_DNA-bd_sf"/>
</dbReference>
<evidence type="ECO:0000256" key="5">
    <source>
        <dbReference type="ARBA" id="ARBA00023242"/>
    </source>
</evidence>
<evidence type="ECO:0000256" key="7">
    <source>
        <dbReference type="SAM" id="Phobius"/>
    </source>
</evidence>
<dbReference type="Pfam" id="PF07527">
    <property type="entry name" value="Hairy_orange"/>
    <property type="match status" value="1"/>
</dbReference>
<sequence length="423" mass="46064">MNGSTRANRNLANPTSPSLPIAPVRAPALLIGTRPSCNPKATCPSRADASYWTTARGSNRGKARLGTLSGCESDPGTGIYTGIDPCIPTLFVLISCCIVILSSLSLLARFGFFVLFTLLDLYLSNMPSEKTITKCSETRRSTKPIMEKRRRARINNSLSELKNLILDALKKDNARHSKLEKADILEMTVKHLQNLQMQQQMAPEPSQMAKFRSGFAECANEVTRFMSRVEGVDHAVRQRLLNHLANCLTGMNNPTPLPPVHVQTSETETSANPRLLQGLQLVPTRLPSGEIAFLLPANLNVYAPNTVPISPASSTSSVTSPMSTTSSSASPSPVNVLGSSGILSPASSDRCSPSPVIMHTNSQASHCPVIMSPGSYHQRMESSSPVNYHQRMESVSPVSYHQSSVSPINYHHKMESKNVWRPF</sequence>
<dbReference type="SUPFAM" id="SSF158457">
    <property type="entry name" value="Orange domain-like"/>
    <property type="match status" value="1"/>
</dbReference>
<dbReference type="InterPro" id="IPR050370">
    <property type="entry name" value="HES_HEY"/>
</dbReference>
<accession>A0AAV6U613</accession>
<feature type="transmembrane region" description="Helical" evidence="7">
    <location>
        <begin position="90"/>
        <end position="123"/>
    </location>
</feature>
<dbReference type="Proteomes" id="UP000827092">
    <property type="component" value="Unassembled WGS sequence"/>
</dbReference>
<dbReference type="AlphaFoldDB" id="A0AAV6U613"/>
<dbReference type="Gene3D" id="6.10.250.980">
    <property type="match status" value="1"/>
</dbReference>
<comment type="subcellular location">
    <subcellularLocation>
        <location evidence="1">Nucleus</location>
    </subcellularLocation>
</comment>
<evidence type="ECO:0000313" key="10">
    <source>
        <dbReference type="EMBL" id="KAG8179464.1"/>
    </source>
</evidence>
<comment type="caution">
    <text evidence="10">The sequence shown here is derived from an EMBL/GenBank/DDBJ whole genome shotgun (WGS) entry which is preliminary data.</text>
</comment>
<dbReference type="SUPFAM" id="SSF47459">
    <property type="entry name" value="HLH, helix-loop-helix DNA-binding domain"/>
    <property type="match status" value="1"/>
</dbReference>
<organism evidence="10 11">
    <name type="scientific">Oedothorax gibbosus</name>
    <dbReference type="NCBI Taxonomy" id="931172"/>
    <lineage>
        <taxon>Eukaryota</taxon>
        <taxon>Metazoa</taxon>
        <taxon>Ecdysozoa</taxon>
        <taxon>Arthropoda</taxon>
        <taxon>Chelicerata</taxon>
        <taxon>Arachnida</taxon>
        <taxon>Araneae</taxon>
        <taxon>Araneomorphae</taxon>
        <taxon>Entelegynae</taxon>
        <taxon>Araneoidea</taxon>
        <taxon>Linyphiidae</taxon>
        <taxon>Erigoninae</taxon>
        <taxon>Oedothorax</taxon>
    </lineage>
</organism>
<feature type="domain" description="Orange" evidence="9">
    <location>
        <begin position="211"/>
        <end position="244"/>
    </location>
</feature>
<dbReference type="GO" id="GO:1990837">
    <property type="term" value="F:sequence-specific double-stranded DNA binding"/>
    <property type="evidence" value="ECO:0007669"/>
    <property type="project" value="UniProtKB-ARBA"/>
</dbReference>
<dbReference type="InterPro" id="IPR003650">
    <property type="entry name" value="Orange_dom"/>
</dbReference>
<keyword evidence="7" id="KW-0812">Transmembrane</keyword>
<dbReference type="GO" id="GO:0006355">
    <property type="term" value="P:regulation of DNA-templated transcription"/>
    <property type="evidence" value="ECO:0007669"/>
    <property type="project" value="InterPro"/>
</dbReference>
<name>A0AAV6U613_9ARAC</name>
<keyword evidence="7" id="KW-1133">Transmembrane helix</keyword>
<dbReference type="PROSITE" id="PS50888">
    <property type="entry name" value="BHLH"/>
    <property type="match status" value="1"/>
</dbReference>
<evidence type="ECO:0000256" key="6">
    <source>
        <dbReference type="SAM" id="MobiDB-lite"/>
    </source>
</evidence>
<evidence type="ECO:0008006" key="12">
    <source>
        <dbReference type="Google" id="ProtNLM"/>
    </source>
</evidence>
<dbReference type="Pfam" id="PF00010">
    <property type="entry name" value="HLH"/>
    <property type="match status" value="1"/>
</dbReference>
<keyword evidence="7" id="KW-0472">Membrane</keyword>
<evidence type="ECO:0000259" key="8">
    <source>
        <dbReference type="PROSITE" id="PS50888"/>
    </source>
</evidence>
<evidence type="ECO:0000259" key="9">
    <source>
        <dbReference type="PROSITE" id="PS51054"/>
    </source>
</evidence>
<evidence type="ECO:0000256" key="2">
    <source>
        <dbReference type="ARBA" id="ARBA00023015"/>
    </source>
</evidence>
<evidence type="ECO:0000256" key="4">
    <source>
        <dbReference type="ARBA" id="ARBA00023163"/>
    </source>
</evidence>
<dbReference type="PROSITE" id="PS51054">
    <property type="entry name" value="ORANGE"/>
    <property type="match status" value="1"/>
</dbReference>
<reference evidence="10 11" key="1">
    <citation type="journal article" date="2022" name="Nat. Ecol. Evol.">
        <title>A masculinizing supergene underlies an exaggerated male reproductive morph in a spider.</title>
        <authorList>
            <person name="Hendrickx F."/>
            <person name="De Corte Z."/>
            <person name="Sonet G."/>
            <person name="Van Belleghem S.M."/>
            <person name="Kostlbacher S."/>
            <person name="Vangestel C."/>
        </authorList>
    </citation>
    <scope>NUCLEOTIDE SEQUENCE [LARGE SCALE GENOMIC DNA]</scope>
    <source>
        <strain evidence="10">W744_W776</strain>
    </source>
</reference>
<keyword evidence="3" id="KW-0238">DNA-binding</keyword>
<dbReference type="SMART" id="SM00511">
    <property type="entry name" value="ORANGE"/>
    <property type="match status" value="1"/>
</dbReference>
<dbReference type="PANTHER" id="PTHR10985">
    <property type="entry name" value="BASIC HELIX-LOOP-HELIX TRANSCRIPTION FACTOR, HES-RELATED"/>
    <property type="match status" value="1"/>
</dbReference>
<evidence type="ECO:0000313" key="11">
    <source>
        <dbReference type="Proteomes" id="UP000827092"/>
    </source>
</evidence>
<gene>
    <name evidence="10" type="ORF">JTE90_021028</name>
</gene>
<protein>
    <recommendedName>
        <fullName evidence="12">Hairy</fullName>
    </recommendedName>
</protein>
<dbReference type="CDD" id="cd18913">
    <property type="entry name" value="bHLH-O_hairy_like"/>
    <property type="match status" value="1"/>
</dbReference>
<feature type="domain" description="BHLH" evidence="8">
    <location>
        <begin position="138"/>
        <end position="195"/>
    </location>
</feature>